<feature type="compositionally biased region" description="Basic and acidic residues" evidence="1">
    <location>
        <begin position="66"/>
        <end position="77"/>
    </location>
</feature>
<gene>
    <name evidence="2" type="ORF">EAS64_00645</name>
</gene>
<keyword evidence="3" id="KW-1185">Reference proteome</keyword>
<feature type="region of interest" description="Disordered" evidence="1">
    <location>
        <begin position="56"/>
        <end position="95"/>
    </location>
</feature>
<evidence type="ECO:0000313" key="2">
    <source>
        <dbReference type="EMBL" id="TVZ06016.1"/>
    </source>
</evidence>
<proteinExistence type="predicted"/>
<organism evidence="2 3">
    <name type="scientific">Trebonia kvetii</name>
    <dbReference type="NCBI Taxonomy" id="2480626"/>
    <lineage>
        <taxon>Bacteria</taxon>
        <taxon>Bacillati</taxon>
        <taxon>Actinomycetota</taxon>
        <taxon>Actinomycetes</taxon>
        <taxon>Streptosporangiales</taxon>
        <taxon>Treboniaceae</taxon>
        <taxon>Trebonia</taxon>
    </lineage>
</organism>
<protein>
    <submittedName>
        <fullName evidence="2">Uncharacterized protein</fullName>
    </submittedName>
</protein>
<dbReference type="RefSeq" id="WP_145850770.1">
    <property type="nucleotide sequence ID" value="NZ_RPFW01000001.1"/>
</dbReference>
<sequence length="135" mass="15274">MIAVVFVAGQVMLLTLAISTVGKPSHDRYLDLMLHWPYVLVAPIVILKRHALPDRYFSDGGQHRLANREKNGGRGEHQSSTPDSDPSPLTPQQYRRALGLAMERLSSVTMDRALQELLMRQLESLEQRSQPEDQQ</sequence>
<feature type="compositionally biased region" description="Low complexity" evidence="1">
    <location>
        <begin position="79"/>
        <end position="91"/>
    </location>
</feature>
<dbReference type="EMBL" id="RPFW01000001">
    <property type="protein sequence ID" value="TVZ06016.1"/>
    <property type="molecule type" value="Genomic_DNA"/>
</dbReference>
<evidence type="ECO:0000256" key="1">
    <source>
        <dbReference type="SAM" id="MobiDB-lite"/>
    </source>
</evidence>
<evidence type="ECO:0000313" key="3">
    <source>
        <dbReference type="Proteomes" id="UP000460272"/>
    </source>
</evidence>
<accession>A0A6P2C6M1</accession>
<comment type="caution">
    <text evidence="2">The sequence shown here is derived from an EMBL/GenBank/DDBJ whole genome shotgun (WGS) entry which is preliminary data.</text>
</comment>
<dbReference type="Proteomes" id="UP000460272">
    <property type="component" value="Unassembled WGS sequence"/>
</dbReference>
<name>A0A6P2C6M1_9ACTN</name>
<dbReference type="AlphaFoldDB" id="A0A6P2C6M1"/>
<reference evidence="2 3" key="1">
    <citation type="submission" date="2018-11" db="EMBL/GenBank/DDBJ databases">
        <title>Trebonia kvetii gen.nov., sp.nov., a novel acidophilic actinobacterium, and proposal of the new actinobacterial family Treboniaceae fam. nov.</title>
        <authorList>
            <person name="Rapoport D."/>
            <person name="Sagova-Mareckova M."/>
            <person name="Sedlacek I."/>
            <person name="Provaznik J."/>
            <person name="Kralova S."/>
            <person name="Pavlinic D."/>
            <person name="Benes V."/>
            <person name="Kopecky J."/>
        </authorList>
    </citation>
    <scope>NUCLEOTIDE SEQUENCE [LARGE SCALE GENOMIC DNA]</scope>
    <source>
        <strain evidence="2 3">15Tr583</strain>
    </source>
</reference>